<dbReference type="FunFam" id="3.40.50.300:FF:000218">
    <property type="entry name" value="Multidrug ABC transporter ATP-binding protein"/>
    <property type="match status" value="1"/>
</dbReference>
<dbReference type="InterPro" id="IPR017871">
    <property type="entry name" value="ABC_transporter-like_CS"/>
</dbReference>
<proteinExistence type="inferred from homology"/>
<comment type="similarity">
    <text evidence="2">Belongs to the ABC transporter superfamily.</text>
</comment>
<comment type="subcellular location">
    <subcellularLocation>
        <location evidence="1">Cell membrane</location>
        <topology evidence="1">Multi-pass membrane protein</topology>
    </subcellularLocation>
</comment>
<evidence type="ECO:0000256" key="6">
    <source>
        <dbReference type="ARBA" id="ARBA00022989"/>
    </source>
</evidence>
<dbReference type="SMART" id="SM00382">
    <property type="entry name" value="AAA"/>
    <property type="match status" value="1"/>
</dbReference>
<dbReference type="RefSeq" id="WP_119546732.1">
    <property type="nucleotide sequence ID" value="NZ_QXIR01000011.1"/>
</dbReference>
<dbReference type="InterPro" id="IPR027417">
    <property type="entry name" value="P-loop_NTPase"/>
</dbReference>
<dbReference type="PROSITE" id="PS00211">
    <property type="entry name" value="ABC_TRANSPORTER_1"/>
    <property type="match status" value="1"/>
</dbReference>
<evidence type="ECO:0000256" key="1">
    <source>
        <dbReference type="ARBA" id="ARBA00004651"/>
    </source>
</evidence>
<dbReference type="SUPFAM" id="SSF52540">
    <property type="entry name" value="P-loop containing nucleoside triphosphate hydrolases"/>
    <property type="match status" value="1"/>
</dbReference>
<reference evidence="11 12" key="1">
    <citation type="submission" date="2018-09" db="EMBL/GenBank/DDBJ databases">
        <title>Bacillus saliacetes sp. nov., isolated from Thai shrimp paste (Ka-pi).</title>
        <authorList>
            <person name="Daroonpunt R."/>
            <person name="Tanasupawat S."/>
            <person name="Yiamsombut S."/>
        </authorList>
    </citation>
    <scope>NUCLEOTIDE SEQUENCE [LARGE SCALE GENOMIC DNA]</scope>
    <source>
        <strain evidence="11 12">SKP7-4</strain>
    </source>
</reference>
<dbReference type="GO" id="GO:0016887">
    <property type="term" value="F:ATP hydrolysis activity"/>
    <property type="evidence" value="ECO:0007669"/>
    <property type="project" value="InterPro"/>
</dbReference>
<evidence type="ECO:0000256" key="8">
    <source>
        <dbReference type="SAM" id="Phobius"/>
    </source>
</evidence>
<dbReference type="PROSITE" id="PS50893">
    <property type="entry name" value="ABC_TRANSPORTER_2"/>
    <property type="match status" value="1"/>
</dbReference>
<dbReference type="GO" id="GO:0005524">
    <property type="term" value="F:ATP binding"/>
    <property type="evidence" value="ECO:0007669"/>
    <property type="project" value="UniProtKB-KW"/>
</dbReference>
<dbReference type="CDD" id="cd07346">
    <property type="entry name" value="ABC_6TM_exporters"/>
    <property type="match status" value="1"/>
</dbReference>
<evidence type="ECO:0000256" key="3">
    <source>
        <dbReference type="ARBA" id="ARBA00022692"/>
    </source>
</evidence>
<keyword evidence="5 11" id="KW-0067">ATP-binding</keyword>
<dbReference type="PROSITE" id="PS50929">
    <property type="entry name" value="ABC_TM1F"/>
    <property type="match status" value="1"/>
</dbReference>
<keyword evidence="12" id="KW-1185">Reference proteome</keyword>
<protein>
    <submittedName>
        <fullName evidence="11">ABC transporter ATP-binding protein</fullName>
    </submittedName>
</protein>
<dbReference type="Proteomes" id="UP000265801">
    <property type="component" value="Unassembled WGS sequence"/>
</dbReference>
<evidence type="ECO:0000256" key="4">
    <source>
        <dbReference type="ARBA" id="ARBA00022741"/>
    </source>
</evidence>
<keyword evidence="7 8" id="KW-0472">Membrane</keyword>
<organism evidence="11 12">
    <name type="scientific">Bacillus salacetis</name>
    <dbReference type="NCBI Taxonomy" id="2315464"/>
    <lineage>
        <taxon>Bacteria</taxon>
        <taxon>Bacillati</taxon>
        <taxon>Bacillota</taxon>
        <taxon>Bacilli</taxon>
        <taxon>Bacillales</taxon>
        <taxon>Bacillaceae</taxon>
        <taxon>Bacillus</taxon>
    </lineage>
</organism>
<dbReference type="Pfam" id="PF00005">
    <property type="entry name" value="ABC_tran"/>
    <property type="match status" value="1"/>
</dbReference>
<accession>A0A3A1R2F3</accession>
<dbReference type="AlphaFoldDB" id="A0A3A1R2F3"/>
<keyword evidence="6 8" id="KW-1133">Transmembrane helix</keyword>
<evidence type="ECO:0000256" key="5">
    <source>
        <dbReference type="ARBA" id="ARBA00022840"/>
    </source>
</evidence>
<name>A0A3A1R2F3_9BACI</name>
<evidence type="ECO:0000256" key="7">
    <source>
        <dbReference type="ARBA" id="ARBA00023136"/>
    </source>
</evidence>
<dbReference type="OrthoDB" id="9806127at2"/>
<feature type="domain" description="ABC transporter" evidence="9">
    <location>
        <begin position="359"/>
        <end position="594"/>
    </location>
</feature>
<sequence>MKNKQGEPSFDYESMFKNNRGKKEKVFHTLYLMYKGHFKNIVLSFFFFIIKHSPVWVIPIVTANMINIASEPEQHNTSELWINLAVVLVVIGQNILSQVAHVSFLSKASRHVEAALRSTMVRRLQHLSISYHSDLRSGRLQSKVLRDVENIETLSKQFMFTFSAALTNVAVAIGVTAYKNGWVALFFILVIPVALLLVFGFKKSLQTKNRDFRTEIETMSGQVAETVTMIPVTRAHGLEDLEIKKTDHTLKQLKGKGYRLDMAEALFGASGWVVFQSFQMFCLIFTALLAYNGEIMVGDIAMYQAYFTSILMSVNQIINVFPQLAKGYESVISVSEVLFSDEDAEYQGKKHLSWLNGEYSFENVHFSYKGTSKHVLNNFNLSVKPGESIAFVGESGAGKSTVLSMVIGFYRPTEGRIVLDGTPFEELDMKKYRQKLAVVPQNTVLFSGTIRENIAYGVENVSEEEIQRVVKMANLQDVISEMPEGLDTRIGEHGGKLSGGQRQRIAIARALIRNPEVILLDEATSALDNESEYRVQQAIQELIRGRTTFIVAHRLSTIRDADRIVVMKAGKCVEVGTYEELMEKQGHFHKLKQMQN</sequence>
<dbReference type="GO" id="GO:0005886">
    <property type="term" value="C:plasma membrane"/>
    <property type="evidence" value="ECO:0007669"/>
    <property type="project" value="UniProtKB-SubCell"/>
</dbReference>
<evidence type="ECO:0000256" key="2">
    <source>
        <dbReference type="ARBA" id="ARBA00005417"/>
    </source>
</evidence>
<dbReference type="InterPro" id="IPR011527">
    <property type="entry name" value="ABC1_TM_dom"/>
</dbReference>
<dbReference type="EMBL" id="QXIR01000011">
    <property type="protein sequence ID" value="RIW34265.1"/>
    <property type="molecule type" value="Genomic_DNA"/>
</dbReference>
<dbReference type="PANTHER" id="PTHR43394:SF1">
    <property type="entry name" value="ATP-BINDING CASSETTE SUB-FAMILY B MEMBER 10, MITOCHONDRIAL"/>
    <property type="match status" value="1"/>
</dbReference>
<dbReference type="InterPro" id="IPR003439">
    <property type="entry name" value="ABC_transporter-like_ATP-bd"/>
</dbReference>
<dbReference type="InterPro" id="IPR039421">
    <property type="entry name" value="Type_1_exporter"/>
</dbReference>
<dbReference type="Gene3D" id="1.20.1560.10">
    <property type="entry name" value="ABC transporter type 1, transmembrane domain"/>
    <property type="match status" value="1"/>
</dbReference>
<feature type="transmembrane region" description="Helical" evidence="8">
    <location>
        <begin position="81"/>
        <end position="100"/>
    </location>
</feature>
<dbReference type="GO" id="GO:0015421">
    <property type="term" value="F:ABC-type oligopeptide transporter activity"/>
    <property type="evidence" value="ECO:0007669"/>
    <property type="project" value="TreeGrafter"/>
</dbReference>
<feature type="transmembrane region" description="Helical" evidence="8">
    <location>
        <begin position="158"/>
        <end position="176"/>
    </location>
</feature>
<feature type="transmembrane region" description="Helical" evidence="8">
    <location>
        <begin position="41"/>
        <end position="61"/>
    </location>
</feature>
<evidence type="ECO:0000313" key="12">
    <source>
        <dbReference type="Proteomes" id="UP000265801"/>
    </source>
</evidence>
<comment type="caution">
    <text evidence="11">The sequence shown here is derived from an EMBL/GenBank/DDBJ whole genome shotgun (WGS) entry which is preliminary data.</text>
</comment>
<feature type="domain" description="ABC transmembrane type-1" evidence="10">
    <location>
        <begin position="57"/>
        <end position="326"/>
    </location>
</feature>
<feature type="transmembrane region" description="Helical" evidence="8">
    <location>
        <begin position="182"/>
        <end position="201"/>
    </location>
</feature>
<dbReference type="InterPro" id="IPR036640">
    <property type="entry name" value="ABC1_TM_sf"/>
</dbReference>
<evidence type="ECO:0000313" key="11">
    <source>
        <dbReference type="EMBL" id="RIW34265.1"/>
    </source>
</evidence>
<dbReference type="InterPro" id="IPR003593">
    <property type="entry name" value="AAA+_ATPase"/>
</dbReference>
<evidence type="ECO:0000259" key="9">
    <source>
        <dbReference type="PROSITE" id="PS50893"/>
    </source>
</evidence>
<dbReference type="Pfam" id="PF00664">
    <property type="entry name" value="ABC_membrane"/>
    <property type="match status" value="1"/>
</dbReference>
<dbReference type="SUPFAM" id="SSF90123">
    <property type="entry name" value="ABC transporter transmembrane region"/>
    <property type="match status" value="1"/>
</dbReference>
<evidence type="ECO:0000259" key="10">
    <source>
        <dbReference type="PROSITE" id="PS50929"/>
    </source>
</evidence>
<keyword evidence="4" id="KW-0547">Nucleotide-binding</keyword>
<dbReference type="Gene3D" id="3.40.50.300">
    <property type="entry name" value="P-loop containing nucleotide triphosphate hydrolases"/>
    <property type="match status" value="1"/>
</dbReference>
<dbReference type="PANTHER" id="PTHR43394">
    <property type="entry name" value="ATP-DEPENDENT PERMEASE MDL1, MITOCHONDRIAL"/>
    <property type="match status" value="1"/>
</dbReference>
<gene>
    <name evidence="11" type="ORF">D3H55_09785</name>
</gene>
<feature type="transmembrane region" description="Helical" evidence="8">
    <location>
        <begin position="266"/>
        <end position="291"/>
    </location>
</feature>
<keyword evidence="3 8" id="KW-0812">Transmembrane</keyword>